<feature type="chain" id="PRO_5046115043" evidence="1">
    <location>
        <begin position="25"/>
        <end position="137"/>
    </location>
</feature>
<evidence type="ECO:0000313" key="3">
    <source>
        <dbReference type="EMBL" id="MDC7692559.1"/>
    </source>
</evidence>
<dbReference type="InterPro" id="IPR007001">
    <property type="entry name" value="Shufflon_N"/>
</dbReference>
<dbReference type="InterPro" id="IPR012902">
    <property type="entry name" value="N_methyl_site"/>
</dbReference>
<dbReference type="InterPro" id="IPR045584">
    <property type="entry name" value="Pilin-like"/>
</dbReference>
<evidence type="ECO:0000259" key="2">
    <source>
        <dbReference type="Pfam" id="PF04917"/>
    </source>
</evidence>
<keyword evidence="4" id="KW-1185">Reference proteome</keyword>
<gene>
    <name evidence="3" type="primary">pilV</name>
    <name evidence="3" type="ORF">PQU93_17495</name>
</gene>
<evidence type="ECO:0000256" key="1">
    <source>
        <dbReference type="SAM" id="SignalP"/>
    </source>
</evidence>
<dbReference type="EMBL" id="JAQQKY010000016">
    <property type="protein sequence ID" value="MDC7692559.1"/>
    <property type="molecule type" value="Genomic_DNA"/>
</dbReference>
<dbReference type="NCBIfam" id="TIGR02532">
    <property type="entry name" value="IV_pilin_GFxxxE"/>
    <property type="match status" value="1"/>
</dbReference>
<organism evidence="3 4">
    <name type="scientific">Vogesella indigofera</name>
    <name type="common">Pseudomonas indigofera</name>
    <dbReference type="NCBI Taxonomy" id="45465"/>
    <lineage>
        <taxon>Bacteria</taxon>
        <taxon>Pseudomonadati</taxon>
        <taxon>Pseudomonadota</taxon>
        <taxon>Betaproteobacteria</taxon>
        <taxon>Neisseriales</taxon>
        <taxon>Chromobacteriaceae</taxon>
        <taxon>Vogesella</taxon>
    </lineage>
</organism>
<name>A0ABT5I8P4_VOGIN</name>
<proteinExistence type="predicted"/>
<reference evidence="3 4" key="1">
    <citation type="submission" date="2023-01" db="EMBL/GenBank/DDBJ databases">
        <title>Novel species of the genus Vogesella isolated from rivers.</title>
        <authorList>
            <person name="Lu H."/>
        </authorList>
    </citation>
    <scope>NUCLEOTIDE SEQUENCE [LARGE SCALE GENOMIC DNA]</scope>
    <source>
        <strain evidence="3 4">SH7W</strain>
    </source>
</reference>
<protein>
    <submittedName>
        <fullName evidence="3">Shufflon system plasmid conjugative transfer pilus tip adhesin PilV</fullName>
    </submittedName>
</protein>
<comment type="caution">
    <text evidence="3">The sequence shown here is derived from an EMBL/GenBank/DDBJ whole genome shotgun (WGS) entry which is preliminary data.</text>
</comment>
<keyword evidence="1" id="KW-0732">Signal</keyword>
<evidence type="ECO:0000313" key="4">
    <source>
        <dbReference type="Proteomes" id="UP001221566"/>
    </source>
</evidence>
<dbReference type="Pfam" id="PF04917">
    <property type="entry name" value="Shufflon_N"/>
    <property type="match status" value="1"/>
</dbReference>
<dbReference type="SUPFAM" id="SSF54523">
    <property type="entry name" value="Pili subunits"/>
    <property type="match status" value="1"/>
</dbReference>
<feature type="signal peptide" evidence="1">
    <location>
        <begin position="1"/>
        <end position="24"/>
    </location>
</feature>
<dbReference type="Proteomes" id="UP001221566">
    <property type="component" value="Unassembled WGS sequence"/>
</dbReference>
<feature type="domain" description="Bacterial shufflon protein N-terminal" evidence="2">
    <location>
        <begin position="41"/>
        <end position="130"/>
    </location>
</feature>
<accession>A0ABT5I8P4</accession>
<dbReference type="Pfam" id="PF07963">
    <property type="entry name" value="N_methyl"/>
    <property type="match status" value="1"/>
</dbReference>
<sequence length="137" mass="14711">MRNQSGFTLTEVLLATAVTGSAMAAAYQWMQRSQDDTNLTIAAQHHKMVMEAGAEYIKDHQATVLAGSTATSPYKITVAMLIAAKKLPDGFNPVNNFGQTQCVLVLQPATNNPVQLTVSEGGTELSDFQLARAVMTH</sequence>
<dbReference type="RefSeq" id="WP_272804143.1">
    <property type="nucleotide sequence ID" value="NZ_JAQQKY010000016.1"/>
</dbReference>